<evidence type="ECO:0000256" key="1">
    <source>
        <dbReference type="SAM" id="SignalP"/>
    </source>
</evidence>
<feature type="signal peptide" evidence="1">
    <location>
        <begin position="1"/>
        <end position="18"/>
    </location>
</feature>
<proteinExistence type="predicted"/>
<comment type="caution">
    <text evidence="2">The sequence shown here is derived from an EMBL/GenBank/DDBJ whole genome shotgun (WGS) entry which is preliminary data.</text>
</comment>
<name>A0ABX1CYK3_9FLAO</name>
<gene>
    <name evidence="2" type="ORF">HC175_10465</name>
</gene>
<evidence type="ECO:0000313" key="2">
    <source>
        <dbReference type="EMBL" id="NJW53344.1"/>
    </source>
</evidence>
<protein>
    <submittedName>
        <fullName evidence="2">DUF4402 domain-containing protein</fullName>
    </submittedName>
</protein>
<organism evidence="2 3">
    <name type="scientific">Salinimicrobium oceani</name>
    <dbReference type="NCBI Taxonomy" id="2722702"/>
    <lineage>
        <taxon>Bacteria</taxon>
        <taxon>Pseudomonadati</taxon>
        <taxon>Bacteroidota</taxon>
        <taxon>Flavobacteriia</taxon>
        <taxon>Flavobacteriales</taxon>
        <taxon>Flavobacteriaceae</taxon>
        <taxon>Salinimicrobium</taxon>
    </lineage>
</organism>
<accession>A0ABX1CYK3</accession>
<feature type="chain" id="PRO_5045421648" evidence="1">
    <location>
        <begin position="19"/>
        <end position="164"/>
    </location>
</feature>
<dbReference type="RefSeq" id="WP_168138446.1">
    <property type="nucleotide sequence ID" value="NZ_JAAVJR010000005.1"/>
</dbReference>
<dbReference type="Pfam" id="PF14352">
    <property type="entry name" value="DUF4402"/>
    <property type="match status" value="1"/>
</dbReference>
<dbReference type="InterPro" id="IPR025514">
    <property type="entry name" value="DUF4402"/>
</dbReference>
<reference evidence="2 3" key="1">
    <citation type="submission" date="2020-03" db="EMBL/GenBank/DDBJ databases">
        <title>Salinimicrobium sp. nov, isolated from SCS.</title>
        <authorList>
            <person name="Cao W.R."/>
        </authorList>
    </citation>
    <scope>NUCLEOTIDE SEQUENCE [LARGE SCALE GENOMIC DNA]</scope>
    <source>
        <strain evidence="3">J15B91</strain>
    </source>
</reference>
<keyword evidence="3" id="KW-1185">Reference proteome</keyword>
<sequence>MKKITFILFGLIAGTAFGQEGVKAQADVLAEIVSPLEIVSGTNLNFGTINGTATGGDVTVAFNGNRTFVNPDMEVTSATAPTAASFTIKAASGYLFSITIPNAKLDNGAGLDMDVTFVHNRKSIARRTGTGNPEELLVGGTLTVGDDQTAGSYTGTVEVTVAYE</sequence>
<evidence type="ECO:0000313" key="3">
    <source>
        <dbReference type="Proteomes" id="UP000703674"/>
    </source>
</evidence>
<dbReference type="EMBL" id="JAAVJR010000005">
    <property type="protein sequence ID" value="NJW53344.1"/>
    <property type="molecule type" value="Genomic_DNA"/>
</dbReference>
<dbReference type="Proteomes" id="UP000703674">
    <property type="component" value="Unassembled WGS sequence"/>
</dbReference>
<keyword evidence="1" id="KW-0732">Signal</keyword>